<organism evidence="1 2">
    <name type="scientific">Thalassiosira pseudonana</name>
    <name type="common">Marine diatom</name>
    <name type="synonym">Cyclotella nana</name>
    <dbReference type="NCBI Taxonomy" id="35128"/>
    <lineage>
        <taxon>Eukaryota</taxon>
        <taxon>Sar</taxon>
        <taxon>Stramenopiles</taxon>
        <taxon>Ochrophyta</taxon>
        <taxon>Bacillariophyta</taxon>
        <taxon>Coscinodiscophyceae</taxon>
        <taxon>Thalassiosirophycidae</taxon>
        <taxon>Thalassiosirales</taxon>
        <taxon>Thalassiosiraceae</taxon>
        <taxon>Thalassiosira</taxon>
    </lineage>
</organism>
<gene>
    <name evidence="1" type="ORF">THAPSDRAFT_4190</name>
</gene>
<protein>
    <submittedName>
        <fullName evidence="1">Uncharacterized protein</fullName>
    </submittedName>
</protein>
<proteinExistence type="predicted"/>
<dbReference type="EMBL" id="CM000641">
    <property type="protein sequence ID" value="EED93186.1"/>
    <property type="molecule type" value="Genomic_DNA"/>
</dbReference>
<dbReference type="Proteomes" id="UP000001449">
    <property type="component" value="Chromosome 4"/>
</dbReference>
<evidence type="ECO:0000313" key="2">
    <source>
        <dbReference type="Proteomes" id="UP000001449"/>
    </source>
</evidence>
<dbReference type="SUPFAM" id="SSF52266">
    <property type="entry name" value="SGNH hydrolase"/>
    <property type="match status" value="1"/>
</dbReference>
<dbReference type="PaxDb" id="35128-Thaps4190"/>
<dbReference type="GeneID" id="7446920"/>
<accession>B8C165</accession>
<name>B8C165_THAPS</name>
<reference evidence="1 2" key="1">
    <citation type="journal article" date="2004" name="Science">
        <title>The genome of the diatom Thalassiosira pseudonana: ecology, evolution, and metabolism.</title>
        <authorList>
            <person name="Armbrust E.V."/>
            <person name="Berges J.A."/>
            <person name="Bowler C."/>
            <person name="Green B.R."/>
            <person name="Martinez D."/>
            <person name="Putnam N.H."/>
            <person name="Zhou S."/>
            <person name="Allen A.E."/>
            <person name="Apt K.E."/>
            <person name="Bechner M."/>
            <person name="Brzezinski M.A."/>
            <person name="Chaal B.K."/>
            <person name="Chiovitti A."/>
            <person name="Davis A.K."/>
            <person name="Demarest M.S."/>
            <person name="Detter J.C."/>
            <person name="Glavina T."/>
            <person name="Goodstein D."/>
            <person name="Hadi M.Z."/>
            <person name="Hellsten U."/>
            <person name="Hildebrand M."/>
            <person name="Jenkins B.D."/>
            <person name="Jurka J."/>
            <person name="Kapitonov V.V."/>
            <person name="Kroger N."/>
            <person name="Lau W.W."/>
            <person name="Lane T.W."/>
            <person name="Larimer F.W."/>
            <person name="Lippmeier J.C."/>
            <person name="Lucas S."/>
            <person name="Medina M."/>
            <person name="Montsant A."/>
            <person name="Obornik M."/>
            <person name="Parker M.S."/>
            <person name="Palenik B."/>
            <person name="Pazour G.J."/>
            <person name="Richardson P.M."/>
            <person name="Rynearson T.A."/>
            <person name="Saito M.A."/>
            <person name="Schwartz D.C."/>
            <person name="Thamatrakoln K."/>
            <person name="Valentin K."/>
            <person name="Vardi A."/>
            <person name="Wilkerson F.P."/>
            <person name="Rokhsar D.S."/>
        </authorList>
    </citation>
    <scope>NUCLEOTIDE SEQUENCE [LARGE SCALE GENOMIC DNA]</scope>
    <source>
        <strain evidence="1 2">CCMP1335</strain>
    </source>
</reference>
<keyword evidence="2" id="KW-1185">Reference proteome</keyword>
<dbReference type="KEGG" id="tps:THAPSDRAFT_4190"/>
<dbReference type="Gene3D" id="3.40.50.1110">
    <property type="entry name" value="SGNH hydrolase"/>
    <property type="match status" value="1"/>
</dbReference>
<dbReference type="AlphaFoldDB" id="B8C165"/>
<evidence type="ECO:0000313" key="1">
    <source>
        <dbReference type="EMBL" id="EED93186.1"/>
    </source>
</evidence>
<dbReference type="InParanoid" id="B8C165"/>
<sequence length="184" mass="20555">MFFARHYEHIFSFLLFYRCAGGSGFSEASPIAKLRGRGSDVTNDIRSFEVEGNIGPFKIVHIGDSYSSGTGVGVYTGPFGCYRSNLNGGSRYAAKLKEQDLPVRYINRACSGGVTAHYFSNRMFDETNILKPVPIDDEVIEEGVLTWHRMVKPQMHSISNNVDMVIMNLEGMISNSQLWRSIAL</sequence>
<dbReference type="RefSeq" id="XP_002289649.1">
    <property type="nucleotide sequence ID" value="XM_002289613.1"/>
</dbReference>
<reference evidence="1 2" key="2">
    <citation type="journal article" date="2008" name="Nature">
        <title>The Phaeodactylum genome reveals the evolutionary history of diatom genomes.</title>
        <authorList>
            <person name="Bowler C."/>
            <person name="Allen A.E."/>
            <person name="Badger J.H."/>
            <person name="Grimwood J."/>
            <person name="Jabbari K."/>
            <person name="Kuo A."/>
            <person name="Maheswari U."/>
            <person name="Martens C."/>
            <person name="Maumus F."/>
            <person name="Otillar R.P."/>
            <person name="Rayko E."/>
            <person name="Salamov A."/>
            <person name="Vandepoele K."/>
            <person name="Beszteri B."/>
            <person name="Gruber A."/>
            <person name="Heijde M."/>
            <person name="Katinka M."/>
            <person name="Mock T."/>
            <person name="Valentin K."/>
            <person name="Verret F."/>
            <person name="Berges J.A."/>
            <person name="Brownlee C."/>
            <person name="Cadoret J.P."/>
            <person name="Chiovitti A."/>
            <person name="Choi C.J."/>
            <person name="Coesel S."/>
            <person name="De Martino A."/>
            <person name="Detter J.C."/>
            <person name="Durkin C."/>
            <person name="Falciatore A."/>
            <person name="Fournet J."/>
            <person name="Haruta M."/>
            <person name="Huysman M.J."/>
            <person name="Jenkins B.D."/>
            <person name="Jiroutova K."/>
            <person name="Jorgensen R.E."/>
            <person name="Joubert Y."/>
            <person name="Kaplan A."/>
            <person name="Kroger N."/>
            <person name="Kroth P.G."/>
            <person name="La Roche J."/>
            <person name="Lindquist E."/>
            <person name="Lommer M."/>
            <person name="Martin-Jezequel V."/>
            <person name="Lopez P.J."/>
            <person name="Lucas S."/>
            <person name="Mangogna M."/>
            <person name="McGinnis K."/>
            <person name="Medlin L.K."/>
            <person name="Montsant A."/>
            <person name="Oudot-Le Secq M.P."/>
            <person name="Napoli C."/>
            <person name="Obornik M."/>
            <person name="Parker M.S."/>
            <person name="Petit J.L."/>
            <person name="Porcel B.M."/>
            <person name="Poulsen N."/>
            <person name="Robison M."/>
            <person name="Rychlewski L."/>
            <person name="Rynearson T.A."/>
            <person name="Schmutz J."/>
            <person name="Shapiro H."/>
            <person name="Siaut M."/>
            <person name="Stanley M."/>
            <person name="Sussman M.R."/>
            <person name="Taylor A.R."/>
            <person name="Vardi A."/>
            <person name="von Dassow P."/>
            <person name="Vyverman W."/>
            <person name="Willis A."/>
            <person name="Wyrwicz L.S."/>
            <person name="Rokhsar D.S."/>
            <person name="Weissenbach J."/>
            <person name="Armbrust E.V."/>
            <person name="Green B.R."/>
            <person name="Van de Peer Y."/>
            <person name="Grigoriev I.V."/>
        </authorList>
    </citation>
    <scope>NUCLEOTIDE SEQUENCE [LARGE SCALE GENOMIC DNA]</scope>
    <source>
        <strain evidence="1 2">CCMP1335</strain>
    </source>
</reference>
<dbReference type="HOGENOM" id="CLU_1471077_0_0_1"/>
<dbReference type="InterPro" id="IPR036514">
    <property type="entry name" value="SGNH_hydro_sf"/>
</dbReference>